<proteinExistence type="inferred from homology"/>
<dbReference type="Proteomes" id="UP001652700">
    <property type="component" value="Unplaced"/>
</dbReference>
<evidence type="ECO:0000313" key="9">
    <source>
        <dbReference type="EnsemblMetazoa" id="XP_050514427.1"/>
    </source>
</evidence>
<sequence length="632" mass="70203">MRAVLVLYLRNILLFTEPESLVTYHTFSMSAYFFPIVGAIISDSFLGKFNTILYVSMLYASGSILLALAAADPIGLPKVGFSLLGLMLIAVGTGGIKPCVPAFGGDQFHLPQQAKELERFFSLFYFSVNAGGLLSMCITPVLRNDVHCFGNDSCFPLAFAVPGFLMVIAVGIFAAGRPTYRIKKPEGNVIVQVTRCVACGIKNKLKSNEKREHWLDYAKERYGEQLVNDTKVSLHVLVLLLPLPIFWALYDQQGSGWTLMAVRMDGNIGFYTILPDQMQIVNPLLILAFIPLFTYCVYPLLGKCNLLKTPLQRMACGGLLAAGSFAISAFVIMAIEKSDPVLPSAGNLQLRVYNPSNCIMSITTDMAEIKSFTLDPTSSYVDQDIEWSGTKSVTFTFKSDTKECPDGVQMISLAEKNAYGIFIQSNGTIRFYVDDVAKSRTGFPRVRTLPYTDVDVKYTLNKKSININSGNIAAREFFSPGRWSVEVGQKQFDKTINLKLGGIYAVMLNEKKMDMDYTIVTKPNAVHIAWLLPQYIIITAAEIMFVITGLEFSYSQAPASMKSLLQACFLLTTAFGNLIIVIISSMEIFDKKSNDFFFYCGLMVADMLIFSFLAMRYKYIKKEETPPSSEAN</sequence>
<dbReference type="RefSeq" id="XP_050514427.1">
    <property type="nucleotide sequence ID" value="XM_050658470.1"/>
</dbReference>
<dbReference type="InterPro" id="IPR000109">
    <property type="entry name" value="POT_fam"/>
</dbReference>
<keyword evidence="3 7" id="KW-0812">Transmembrane</keyword>
<keyword evidence="4" id="KW-0653">Protein transport</keyword>
<dbReference type="GeneID" id="114344696"/>
<evidence type="ECO:0008006" key="11">
    <source>
        <dbReference type="Google" id="ProtNLM"/>
    </source>
</evidence>
<feature type="transmembrane region" description="Helical" evidence="8">
    <location>
        <begin position="280"/>
        <end position="302"/>
    </location>
</feature>
<evidence type="ECO:0000313" key="10">
    <source>
        <dbReference type="Proteomes" id="UP001652700"/>
    </source>
</evidence>
<evidence type="ECO:0000256" key="6">
    <source>
        <dbReference type="ARBA" id="ARBA00023136"/>
    </source>
</evidence>
<keyword evidence="5 8" id="KW-1133">Transmembrane helix</keyword>
<feature type="transmembrane region" description="Helical" evidence="8">
    <location>
        <begin position="528"/>
        <end position="552"/>
    </location>
</feature>
<dbReference type="EnsemblMetazoa" id="XM_050658470.1">
    <property type="protein sequence ID" value="XP_050514427.1"/>
    <property type="gene ID" value="LOC114344696"/>
</dbReference>
<accession>A0ABM5KW57</accession>
<keyword evidence="7" id="KW-0813">Transport</keyword>
<evidence type="ECO:0000256" key="5">
    <source>
        <dbReference type="ARBA" id="ARBA00022989"/>
    </source>
</evidence>
<keyword evidence="6 8" id="KW-0472">Membrane</keyword>
<feature type="transmembrane region" description="Helical" evidence="8">
    <location>
        <begin position="564"/>
        <end position="584"/>
    </location>
</feature>
<feature type="transmembrane region" description="Helical" evidence="8">
    <location>
        <begin position="52"/>
        <end position="71"/>
    </location>
</feature>
<feature type="transmembrane region" description="Helical" evidence="8">
    <location>
        <begin position="123"/>
        <end position="143"/>
    </location>
</feature>
<comment type="subcellular location">
    <subcellularLocation>
        <location evidence="1 7">Membrane</location>
        <topology evidence="1 7">Multi-pass membrane protein</topology>
    </subcellularLocation>
</comment>
<feature type="transmembrane region" description="Helical" evidence="8">
    <location>
        <begin position="232"/>
        <end position="250"/>
    </location>
</feature>
<keyword evidence="10" id="KW-1185">Reference proteome</keyword>
<evidence type="ECO:0000256" key="8">
    <source>
        <dbReference type="SAM" id="Phobius"/>
    </source>
</evidence>
<evidence type="ECO:0000256" key="3">
    <source>
        <dbReference type="ARBA" id="ARBA00022692"/>
    </source>
</evidence>
<dbReference type="InterPro" id="IPR018456">
    <property type="entry name" value="PTR2_symporter_CS"/>
</dbReference>
<dbReference type="InterPro" id="IPR036259">
    <property type="entry name" value="MFS_trans_sf"/>
</dbReference>
<dbReference type="SUPFAM" id="SSF103473">
    <property type="entry name" value="MFS general substrate transporter"/>
    <property type="match status" value="1"/>
</dbReference>
<protein>
    <recommendedName>
        <fullName evidence="11">Peptide transporter family 1-like</fullName>
    </recommendedName>
</protein>
<dbReference type="PROSITE" id="PS01023">
    <property type="entry name" value="PTR2_2"/>
    <property type="match status" value="1"/>
</dbReference>
<evidence type="ECO:0000256" key="1">
    <source>
        <dbReference type="ARBA" id="ARBA00004141"/>
    </source>
</evidence>
<dbReference type="PANTHER" id="PTHR11654">
    <property type="entry name" value="OLIGOPEPTIDE TRANSPORTER-RELATED"/>
    <property type="match status" value="1"/>
</dbReference>
<evidence type="ECO:0000256" key="2">
    <source>
        <dbReference type="ARBA" id="ARBA00005982"/>
    </source>
</evidence>
<feature type="transmembrane region" description="Helical" evidence="8">
    <location>
        <begin position="155"/>
        <end position="175"/>
    </location>
</feature>
<dbReference type="PROSITE" id="PS01022">
    <property type="entry name" value="PTR2_1"/>
    <property type="match status" value="1"/>
</dbReference>
<name>A0ABM5KW57_DIAVI</name>
<keyword evidence="4" id="KW-0571">Peptide transport</keyword>
<evidence type="ECO:0000256" key="7">
    <source>
        <dbReference type="RuleBase" id="RU003755"/>
    </source>
</evidence>
<comment type="similarity">
    <text evidence="2 7">Belongs to the major facilitator superfamily. Proton-dependent oligopeptide transporter (POT/PTR) (TC 2.A.17) family.</text>
</comment>
<organism evidence="9 10">
    <name type="scientific">Diabrotica virgifera virgifera</name>
    <name type="common">western corn rootworm</name>
    <dbReference type="NCBI Taxonomy" id="50390"/>
    <lineage>
        <taxon>Eukaryota</taxon>
        <taxon>Metazoa</taxon>
        <taxon>Ecdysozoa</taxon>
        <taxon>Arthropoda</taxon>
        <taxon>Hexapoda</taxon>
        <taxon>Insecta</taxon>
        <taxon>Pterygota</taxon>
        <taxon>Neoptera</taxon>
        <taxon>Endopterygota</taxon>
        <taxon>Coleoptera</taxon>
        <taxon>Polyphaga</taxon>
        <taxon>Cucujiformia</taxon>
        <taxon>Chrysomeloidea</taxon>
        <taxon>Chrysomelidae</taxon>
        <taxon>Galerucinae</taxon>
        <taxon>Diabroticina</taxon>
        <taxon>Diabroticites</taxon>
        <taxon>Diabrotica</taxon>
    </lineage>
</organism>
<dbReference type="Gene3D" id="1.20.1250.20">
    <property type="entry name" value="MFS general substrate transporter like domains"/>
    <property type="match status" value="2"/>
</dbReference>
<evidence type="ECO:0000256" key="4">
    <source>
        <dbReference type="ARBA" id="ARBA00022856"/>
    </source>
</evidence>
<feature type="transmembrane region" description="Helical" evidence="8">
    <location>
        <begin position="314"/>
        <end position="335"/>
    </location>
</feature>
<dbReference type="CDD" id="cd17347">
    <property type="entry name" value="MFS_SLC15A1_2_like"/>
    <property type="match status" value="1"/>
</dbReference>
<reference evidence="9" key="1">
    <citation type="submission" date="2025-05" db="UniProtKB">
        <authorList>
            <consortium name="EnsemblMetazoa"/>
        </authorList>
    </citation>
    <scope>IDENTIFICATION</scope>
</reference>
<feature type="transmembrane region" description="Helical" evidence="8">
    <location>
        <begin position="20"/>
        <end position="40"/>
    </location>
</feature>
<feature type="transmembrane region" description="Helical" evidence="8">
    <location>
        <begin position="83"/>
        <end position="103"/>
    </location>
</feature>
<feature type="transmembrane region" description="Helical" evidence="8">
    <location>
        <begin position="596"/>
        <end position="615"/>
    </location>
</feature>
<dbReference type="Pfam" id="PF00854">
    <property type="entry name" value="PTR2"/>
    <property type="match status" value="2"/>
</dbReference>